<evidence type="ECO:0000313" key="2">
    <source>
        <dbReference type="EMBL" id="MEZ8210885.1"/>
    </source>
</evidence>
<name>A0ABV4MMU4_9VIBR</name>
<dbReference type="Proteomes" id="UP001569151">
    <property type="component" value="Unassembled WGS sequence"/>
</dbReference>
<dbReference type="Gene3D" id="3.40.50.300">
    <property type="entry name" value="P-loop containing nucleotide triphosphate hydrolases"/>
    <property type="match status" value="2"/>
</dbReference>
<feature type="domain" description="Protein CR006 P-loop" evidence="1">
    <location>
        <begin position="155"/>
        <end position="759"/>
    </location>
</feature>
<sequence>MLKKIIKIENIKQWQHKGGLDQSFEKLNLIYGRNGSGKSTLCKLFEAINNDDKAAIEALTPVEKSGKQELRFLMDDQTVSIGSLKCADKFQIFNQAFIDNNLYISKGADKSQLVNYYEFSLGMVSVAHEKEIERLKSENDSLTSKITPLTNTITRQFSNKTIAKIKGIKVAKNGTSELEKLQEQLQDIKSIEHFRKRRKLSSLSIDKPELKTDVFITTIENLSKESEDKVSKHIELNLKEQDSYWLETGKDLVTDSGNCPFCAQPLSSSPIFHLYQEFMNEAYLNASNNFELAGDEFELTVRDVGVKLEELEELVKTNNDIIREWSDRIDSIEINHDFKELDRLSEDLVYECMRLINLKKKDLLATIDLTKFNEIFDDIFSKIDFEKYNQSISIYNKSINDFLDGLGTETSNSIQTKIDNIQEAQLRHSDQVTNDLADLKVLEDGKKANAKTIKELREKIDEEQEESIGNHKDAINALLKSFHSMIRLSELKKDNKGGRGASRVTYAITFIGNELSILSDNEHIFEHVLSLGDRSALALAFFLSRFSKENEDKSIIVLDDPMSSLDSYRRDATIIEIGKLIDNNYQSFVFSHDPFFLSDLYKHSILSKSTNCFEIEASYKDVEPLDVNSAQYISSRLVDRENYDSQVIHSYHKEYNKLFDFVADGSEEQKVEIARSIRPILEAYLRFLYPKQFIKGFWLGDMITMIRQETNESSPYFDKHNRFSSIERINEFSKDYHHADGFDTKIQDLDYQTVKSYAKETLCFITGV</sequence>
<reference evidence="2 3" key="1">
    <citation type="submission" date="2024-06" db="EMBL/GenBank/DDBJ databases">
        <authorList>
            <person name="Steensen K."/>
            <person name="Seneca J."/>
            <person name="Bartlau N."/>
            <person name="Yu A.X."/>
            <person name="Polz M.F."/>
        </authorList>
    </citation>
    <scope>NUCLEOTIDE SEQUENCE [LARGE SCALE GENOMIC DNA]</scope>
    <source>
        <strain evidence="2 3">1F146</strain>
    </source>
</reference>
<keyword evidence="3" id="KW-1185">Reference proteome</keyword>
<dbReference type="RefSeq" id="WP_371726522.1">
    <property type="nucleotide sequence ID" value="NZ_JBGOOS010000037.1"/>
</dbReference>
<evidence type="ECO:0000259" key="1">
    <source>
        <dbReference type="Pfam" id="PF13166"/>
    </source>
</evidence>
<dbReference type="Pfam" id="PF13166">
    <property type="entry name" value="AAA_13"/>
    <property type="match status" value="1"/>
</dbReference>
<proteinExistence type="predicted"/>
<dbReference type="InterPro" id="IPR027417">
    <property type="entry name" value="P-loop_NTPase"/>
</dbReference>
<dbReference type="PANTHER" id="PTHR32182">
    <property type="entry name" value="DNA REPLICATION AND REPAIR PROTEIN RECF"/>
    <property type="match status" value="1"/>
</dbReference>
<comment type="caution">
    <text evidence="2">The sequence shown here is derived from an EMBL/GenBank/DDBJ whole genome shotgun (WGS) entry which is preliminary data.</text>
</comment>
<protein>
    <submittedName>
        <fullName evidence="2">AAA family ATPase</fullName>
    </submittedName>
</protein>
<dbReference type="PANTHER" id="PTHR32182:SF22">
    <property type="entry name" value="ATP-DEPENDENT ENDONUCLEASE, OLD FAMILY-RELATED"/>
    <property type="match status" value="1"/>
</dbReference>
<organism evidence="2 3">
    <name type="scientific">Vibrio bivalvicida</name>
    <dbReference type="NCBI Taxonomy" id="1276888"/>
    <lineage>
        <taxon>Bacteria</taxon>
        <taxon>Pseudomonadati</taxon>
        <taxon>Pseudomonadota</taxon>
        <taxon>Gammaproteobacteria</taxon>
        <taxon>Vibrionales</taxon>
        <taxon>Vibrionaceae</taxon>
        <taxon>Vibrio</taxon>
        <taxon>Vibrio oreintalis group</taxon>
    </lineage>
</organism>
<dbReference type="InterPro" id="IPR026866">
    <property type="entry name" value="CR006_AAA"/>
</dbReference>
<evidence type="ECO:0000313" key="3">
    <source>
        <dbReference type="Proteomes" id="UP001569151"/>
    </source>
</evidence>
<dbReference type="EMBL" id="JBGOOS010000037">
    <property type="protein sequence ID" value="MEZ8210885.1"/>
    <property type="molecule type" value="Genomic_DNA"/>
</dbReference>
<accession>A0ABV4MMU4</accession>
<gene>
    <name evidence="2" type="ORF">ACED39_19135</name>
</gene>
<dbReference type="SUPFAM" id="SSF52540">
    <property type="entry name" value="P-loop containing nucleoside triphosphate hydrolases"/>
    <property type="match status" value="1"/>
</dbReference>